<gene>
    <name evidence="7" type="ORF">K470DRAFT_177778</name>
</gene>
<proteinExistence type="predicted"/>
<dbReference type="SUPFAM" id="SSF48371">
    <property type="entry name" value="ARM repeat"/>
    <property type="match status" value="1"/>
</dbReference>
<evidence type="ECO:0000256" key="3">
    <source>
        <dbReference type="ARBA" id="ARBA00022927"/>
    </source>
</evidence>
<dbReference type="Pfam" id="PF03810">
    <property type="entry name" value="IBN_N"/>
    <property type="match status" value="1"/>
</dbReference>
<evidence type="ECO:0000256" key="1">
    <source>
        <dbReference type="ARBA" id="ARBA00004123"/>
    </source>
</evidence>
<feature type="compositionally biased region" description="Low complexity" evidence="5">
    <location>
        <begin position="1"/>
        <end position="17"/>
    </location>
</feature>
<dbReference type="GO" id="GO:0005635">
    <property type="term" value="C:nuclear envelope"/>
    <property type="evidence" value="ECO:0007669"/>
    <property type="project" value="TreeGrafter"/>
</dbReference>
<keyword evidence="8" id="KW-1185">Reference proteome</keyword>
<dbReference type="AlphaFoldDB" id="A0A6A7BPT4"/>
<dbReference type="GO" id="GO:0006606">
    <property type="term" value="P:protein import into nucleus"/>
    <property type="evidence" value="ECO:0007669"/>
    <property type="project" value="TreeGrafter"/>
</dbReference>
<evidence type="ECO:0000256" key="4">
    <source>
        <dbReference type="ARBA" id="ARBA00023242"/>
    </source>
</evidence>
<evidence type="ECO:0000259" key="6">
    <source>
        <dbReference type="PROSITE" id="PS50166"/>
    </source>
</evidence>
<evidence type="ECO:0000256" key="2">
    <source>
        <dbReference type="ARBA" id="ARBA00022448"/>
    </source>
</evidence>
<evidence type="ECO:0000313" key="8">
    <source>
        <dbReference type="Proteomes" id="UP000799421"/>
    </source>
</evidence>
<dbReference type="EMBL" id="MU006049">
    <property type="protein sequence ID" value="KAF2857341.1"/>
    <property type="molecule type" value="Genomic_DNA"/>
</dbReference>
<dbReference type="InterPro" id="IPR056840">
    <property type="entry name" value="HEAT_IPO9_central"/>
</dbReference>
<dbReference type="PANTHER" id="PTHR10997">
    <property type="entry name" value="IMPORTIN-7, 8, 11"/>
    <property type="match status" value="1"/>
</dbReference>
<evidence type="ECO:0000313" key="7">
    <source>
        <dbReference type="EMBL" id="KAF2857341.1"/>
    </source>
</evidence>
<organism evidence="7 8">
    <name type="scientific">Piedraia hortae CBS 480.64</name>
    <dbReference type="NCBI Taxonomy" id="1314780"/>
    <lineage>
        <taxon>Eukaryota</taxon>
        <taxon>Fungi</taxon>
        <taxon>Dikarya</taxon>
        <taxon>Ascomycota</taxon>
        <taxon>Pezizomycotina</taxon>
        <taxon>Dothideomycetes</taxon>
        <taxon>Dothideomycetidae</taxon>
        <taxon>Capnodiales</taxon>
        <taxon>Piedraiaceae</taxon>
        <taxon>Piedraia</taxon>
    </lineage>
</organism>
<dbReference type="Pfam" id="PF25018">
    <property type="entry name" value="HEAT_IPO9_c"/>
    <property type="match status" value="1"/>
</dbReference>
<dbReference type="SMART" id="SM00913">
    <property type="entry name" value="IBN_N"/>
    <property type="match status" value="1"/>
</dbReference>
<keyword evidence="2" id="KW-0813">Transport</keyword>
<protein>
    <submittedName>
        <fullName evidence="7">ARM repeat-containing protein</fullName>
    </submittedName>
</protein>
<dbReference type="PANTHER" id="PTHR10997:SF9">
    <property type="entry name" value="IMPORTIN-9"/>
    <property type="match status" value="1"/>
</dbReference>
<dbReference type="Gene3D" id="1.25.10.10">
    <property type="entry name" value="Leucine-rich Repeat Variant"/>
    <property type="match status" value="1"/>
</dbReference>
<feature type="domain" description="Importin N-terminal" evidence="6">
    <location>
        <begin position="23"/>
        <end position="100"/>
    </location>
</feature>
<reference evidence="7" key="1">
    <citation type="journal article" date="2020" name="Stud. Mycol.">
        <title>101 Dothideomycetes genomes: a test case for predicting lifestyles and emergence of pathogens.</title>
        <authorList>
            <person name="Haridas S."/>
            <person name="Albert R."/>
            <person name="Binder M."/>
            <person name="Bloem J."/>
            <person name="Labutti K."/>
            <person name="Salamov A."/>
            <person name="Andreopoulos B."/>
            <person name="Baker S."/>
            <person name="Barry K."/>
            <person name="Bills G."/>
            <person name="Bluhm B."/>
            <person name="Cannon C."/>
            <person name="Castanera R."/>
            <person name="Culley D."/>
            <person name="Daum C."/>
            <person name="Ezra D."/>
            <person name="Gonzalez J."/>
            <person name="Henrissat B."/>
            <person name="Kuo A."/>
            <person name="Liang C."/>
            <person name="Lipzen A."/>
            <person name="Lutzoni F."/>
            <person name="Magnuson J."/>
            <person name="Mondo S."/>
            <person name="Nolan M."/>
            <person name="Ohm R."/>
            <person name="Pangilinan J."/>
            <person name="Park H.-J."/>
            <person name="Ramirez L."/>
            <person name="Alfaro M."/>
            <person name="Sun H."/>
            <person name="Tritt A."/>
            <person name="Yoshinaga Y."/>
            <person name="Zwiers L.-H."/>
            <person name="Turgeon B."/>
            <person name="Goodwin S."/>
            <person name="Spatafora J."/>
            <person name="Crous P."/>
            <person name="Grigoriev I."/>
        </authorList>
    </citation>
    <scope>NUCLEOTIDE SEQUENCE</scope>
    <source>
        <strain evidence="7">CBS 480.64</strain>
    </source>
</reference>
<dbReference type="PROSITE" id="PS50166">
    <property type="entry name" value="IMPORTIN_B_NT"/>
    <property type="match status" value="1"/>
</dbReference>
<name>A0A6A7BPT4_9PEZI</name>
<feature type="region of interest" description="Disordered" evidence="5">
    <location>
        <begin position="1"/>
        <end position="29"/>
    </location>
</feature>
<sequence>MEQQLAQLLAESQSAQEAPRRNAESQLKQQGANPDFPLALISIGAREDVPLPIRQAAIMYLKRWVEACWSVEFDTFGGWIYPDDGKRNQIRQSLLNLVLGGQSPSKITSAASVVVSKIALSDFPDDWPDLLQPILNILATGTDAQLHGALKVLQELLEECFNETHFFVIAQNLVKTLYDVASNASRKPILRALTLSVFRSCFDLLEIVMENYKAEVKSFVDEAMKMWIPLFLGILDSPLPTAPGEEDSDAASFYRGCVALKLQVGKVLMRIRTLLPSTLSPQSQALFSATWKELSTHQMQYYQEYIVADKQGRLEDSDGLPYTLDFLVLEELDFLQACLRAPPIRKELDQQLKSGNSWLAEMMKLAVAYAHVTQEEEGMWSIDVNVFLSEEANVTANYTPRTACGDLAIKLGEWIQTQTVEALLAYIVAIFAENTDWKAKEAALYLFNQLLCDLYETSKGIGRETLNACGQFIQHAIQNDEALLRARGFLVAGNLARVAEEDFQQAAAQLMQASLHALNNDDSDIVRVSCIRALQNFVNVLPRALTSPHQSLLISSFSNFIASQDVSELAESDDVLMTLVESLKDMILLDATAGLTNGGIDLLLTLGRHGTSNFQIVLLVCETFEEIAGAVSANGRDSYVRLSDKMIPSLLKAFDVATLESNDSLAGLAADLLSILAEKAWTPMPPGFVASVMPRLSNLLLQSEDDELLKSATAALKHMLSNDPEQVFAYTDQAGQGGLQVVLIIIDRLLNPAINENGAVEVGGLAAEAVEKAGAERLGPYLPQLLRAVAIRLASAEKAHFIQSLIMVFARLSLISAPDVINFLADVNINGQNGLHIVMSKWLANCVTFAGYNDIRQSVTALASIYSLEDARLMNIQVKGDLVVPKSDRIVTRSRAKQQPEQYTTISAQLKIFKVLADEVLVEKDPTSAGALAETNDDDDASDWEDESDSFLNLASGMTKAELMAYGNEEAEVKVRDDQTQGLLRDFFTQQALKPGFGELFNALTEEQRGKVRSVGR</sequence>
<dbReference type="OrthoDB" id="431626at2759"/>
<keyword evidence="4" id="KW-0539">Nucleus</keyword>
<accession>A0A6A7BPT4</accession>
<dbReference type="InterPro" id="IPR016024">
    <property type="entry name" value="ARM-type_fold"/>
</dbReference>
<keyword evidence="3" id="KW-0653">Protein transport</keyword>
<dbReference type="GO" id="GO:0005829">
    <property type="term" value="C:cytosol"/>
    <property type="evidence" value="ECO:0007669"/>
    <property type="project" value="TreeGrafter"/>
</dbReference>
<dbReference type="Proteomes" id="UP000799421">
    <property type="component" value="Unassembled WGS sequence"/>
</dbReference>
<dbReference type="InterPro" id="IPR001494">
    <property type="entry name" value="Importin-beta_N"/>
</dbReference>
<dbReference type="InterPro" id="IPR011989">
    <property type="entry name" value="ARM-like"/>
</dbReference>
<evidence type="ECO:0000256" key="5">
    <source>
        <dbReference type="SAM" id="MobiDB-lite"/>
    </source>
</evidence>
<dbReference type="GO" id="GO:0031267">
    <property type="term" value="F:small GTPase binding"/>
    <property type="evidence" value="ECO:0007669"/>
    <property type="project" value="InterPro"/>
</dbReference>
<comment type="subcellular location">
    <subcellularLocation>
        <location evidence="1">Nucleus</location>
    </subcellularLocation>
</comment>